<comment type="caution">
    <text evidence="15">The sequence shown here is derived from an EMBL/GenBank/DDBJ whole genome shotgun (WGS) entry which is preliminary data.</text>
</comment>
<dbReference type="Gene3D" id="2.40.30.130">
    <property type="match status" value="1"/>
</dbReference>
<dbReference type="GO" id="GO:0005524">
    <property type="term" value="F:ATP binding"/>
    <property type="evidence" value="ECO:0007669"/>
    <property type="project" value="UniProtKB-UniRule"/>
</dbReference>
<keyword evidence="13" id="KW-0175">Coiled coil</keyword>
<keyword evidence="10 12" id="KW-0648">Protein biosynthesis</keyword>
<comment type="domain">
    <text evidence="12">Consists of three domains; the N-terminal catalytic domain, the editing domain and the C-terminal C-Ala domain. The editing domain removes incorrectly charged amino acids, while the C-Ala domain, along with tRNA(Ala), serves as a bridge to cooperatively bring together the editing and aminoacylation centers thus stimulating deacylation of misacylated tRNAs.</text>
</comment>
<evidence type="ECO:0000259" key="14">
    <source>
        <dbReference type="PROSITE" id="PS50860"/>
    </source>
</evidence>
<dbReference type="GO" id="GO:0045892">
    <property type="term" value="P:negative regulation of DNA-templated transcription"/>
    <property type="evidence" value="ECO:0007669"/>
    <property type="project" value="TreeGrafter"/>
</dbReference>
<dbReference type="Pfam" id="PF01411">
    <property type="entry name" value="tRNA-synt_2c"/>
    <property type="match status" value="1"/>
</dbReference>
<dbReference type="Proteomes" id="UP000031670">
    <property type="component" value="Unassembled WGS sequence"/>
</dbReference>
<evidence type="ECO:0000256" key="1">
    <source>
        <dbReference type="ARBA" id="ARBA00004496"/>
    </source>
</evidence>
<feature type="domain" description="Alanyl-transfer RNA synthetases family profile" evidence="14">
    <location>
        <begin position="3"/>
        <end position="711"/>
    </location>
</feature>
<comment type="subcellular location">
    <subcellularLocation>
        <location evidence="1 12">Cytoplasm</location>
    </subcellularLocation>
</comment>
<dbReference type="InterPro" id="IPR012947">
    <property type="entry name" value="tRNA_SAD"/>
</dbReference>
<dbReference type="SMART" id="SM00863">
    <property type="entry name" value="tRNA_SAD"/>
    <property type="match status" value="1"/>
</dbReference>
<keyword evidence="5 12" id="KW-0479">Metal-binding</keyword>
<evidence type="ECO:0000256" key="12">
    <source>
        <dbReference type="HAMAP-Rule" id="MF_00036"/>
    </source>
</evidence>
<sequence length="863" mass="94498">MYMSTAEIRSAFLKFFESKGHQIVESSSLVPHNDPTLLFTNAGMNQFKDCFLGAEKRAYTRATSAQRCVRAGGKHNDLENVGFTARHHTFFEMLGNFSFGDYFKQDAIKFAWEFLTETLELPKEKLLVTVYETDDEAFEIWNKEIGIDADRIIRIGDKKGGKPYESDNFWTMGDTGPCGPCTEIFYDHGEHIWGGRPGTPEEDGDRFIEIWNNVFMQFNRHADGTMEPLPKPAVDTGMGIERISAIMQGVHSNYEIDVFQTLIKSAAEVIGYEDLSNQSLRVIADHIRSCSFLIVDGVMPSNEGRGYVLRRIIRRAVRHGNKLGAQGVFFHKLVGVLADVMGEAGAELKKQQGLVEKVLRIEEENFGRTLERGMVILNESLETLSAKDETVLDGETVFKLYDTYGFPADLTNDVAREREFSIDEEGFEKAMEAQRQRAREAGQFGTDYNQAIKIDSTSEFCGYSASTGNSELEAIFVEGVESENLSAGQKAILILKETPFYAESGGQCGDTGVLKTETGLFTVTDTQKLGNAIAHHGELTQGVMSKGEVVEAVVDTDRRALVSLNHSATHLLHAALRQILGEHVTQKGSLVKPDGLRFDFSHLEAMTADEIKQVERLVNAEVRRNHVIETNVMDIESAKQKGAMALFGEKYDDEVRVLSMGDFSTELCGGIHAANTGDIGLFKIASEGGIAAGIRRIEAVTADAALDVFEQQQEQAQAKLAEAAAKSKSLEKEIAQLKDKLANQESANLIGKVQEINGTKVLIAGLKDGDSKALRTMVDDLKNQVGSGVILLANVAGGKIALIAGVTKDLTSKVKAGELVNLVATQVGGKGGGRPDMAQAGGNDVDALPEAMKSVLPWLEERL</sequence>
<comment type="cofactor">
    <cofactor evidence="12">
        <name>Zn(2+)</name>
        <dbReference type="ChEBI" id="CHEBI:29105"/>
    </cofactor>
    <text evidence="12">Binds 1 zinc ion per subunit.</text>
</comment>
<dbReference type="FunFam" id="3.30.980.10:FF:000004">
    <property type="entry name" value="Alanine--tRNA ligase, cytoplasmic"/>
    <property type="match status" value="1"/>
</dbReference>
<evidence type="ECO:0000256" key="10">
    <source>
        <dbReference type="ARBA" id="ARBA00022917"/>
    </source>
</evidence>
<dbReference type="HAMAP" id="MF_00036_B">
    <property type="entry name" value="Ala_tRNA_synth_B"/>
    <property type="match status" value="1"/>
</dbReference>
<dbReference type="InterPro" id="IPR045864">
    <property type="entry name" value="aa-tRNA-synth_II/BPL/LPL"/>
</dbReference>
<accession>A0A0B8PRC5</accession>
<dbReference type="PRINTS" id="PR00980">
    <property type="entry name" value="TRNASYNTHALA"/>
</dbReference>
<evidence type="ECO:0000256" key="8">
    <source>
        <dbReference type="ARBA" id="ARBA00022840"/>
    </source>
</evidence>
<evidence type="ECO:0000256" key="11">
    <source>
        <dbReference type="ARBA" id="ARBA00023146"/>
    </source>
</evidence>
<dbReference type="InterPro" id="IPR018164">
    <property type="entry name" value="Ala-tRNA-synth_IIc_N"/>
</dbReference>
<dbReference type="GO" id="GO:0005829">
    <property type="term" value="C:cytosol"/>
    <property type="evidence" value="ECO:0007669"/>
    <property type="project" value="TreeGrafter"/>
</dbReference>
<dbReference type="InterPro" id="IPR018163">
    <property type="entry name" value="Thr/Ala-tRNA-synth_IIc_edit"/>
</dbReference>
<dbReference type="InterPro" id="IPR018165">
    <property type="entry name" value="Ala-tRNA-synth_IIc_core"/>
</dbReference>
<name>A0A0B8PRC5_9VIBR</name>
<keyword evidence="3 12" id="KW-0820">tRNA-binding</keyword>
<comment type="function">
    <text evidence="12">Catalyzes the attachment of alanine to tRNA(Ala) in a two-step reaction: alanine is first activated by ATP to form Ala-AMP and then transferred to the acceptor end of tRNA(Ala). Also edits incorrectly charged Ser-tRNA(Ala) and Gly-tRNA(Ala) via its editing domain.</text>
</comment>
<feature type="binding site" evidence="12">
    <location>
        <position position="672"/>
    </location>
    <ligand>
        <name>Zn(2+)</name>
        <dbReference type="ChEBI" id="CHEBI:29105"/>
    </ligand>
</feature>
<dbReference type="InterPro" id="IPR018162">
    <property type="entry name" value="Ala-tRNA-ligase_IIc_anticod-bd"/>
</dbReference>
<keyword evidence="7 12" id="KW-0862">Zinc</keyword>
<dbReference type="SUPFAM" id="SSF55681">
    <property type="entry name" value="Class II aaRS and biotin synthetases"/>
    <property type="match status" value="1"/>
</dbReference>
<comment type="similarity">
    <text evidence="2 12">Belongs to the class-II aminoacyl-tRNA synthetase family.</text>
</comment>
<protein>
    <recommendedName>
        <fullName evidence="12">Alanine--tRNA ligase</fullName>
        <ecNumber evidence="12">6.1.1.7</ecNumber>
    </recommendedName>
    <alternativeName>
        <fullName evidence="12">Alanyl-tRNA synthetase</fullName>
        <shortName evidence="12">AlaRS</shortName>
    </alternativeName>
</protein>
<proteinExistence type="inferred from homology"/>
<keyword evidence="4 12" id="KW-0436">Ligase</keyword>
<reference evidence="15 16" key="2">
    <citation type="submission" date="2015-01" db="EMBL/GenBank/DDBJ databases">
        <authorList>
            <consortium name="NBRP consortium"/>
            <person name="Sawabe T."/>
            <person name="Meirelles P."/>
            <person name="Feng G."/>
            <person name="Sayaka M."/>
            <person name="Hattori M."/>
            <person name="Ohkuma M."/>
        </authorList>
    </citation>
    <scope>NUCLEOTIDE SEQUENCE [LARGE SCALE GENOMIC DNA]</scope>
    <source>
        <strain evidence="15 16">JCM19232</strain>
    </source>
</reference>
<dbReference type="PANTHER" id="PTHR11777:SF9">
    <property type="entry name" value="ALANINE--TRNA LIGASE, CYTOPLASMIC"/>
    <property type="match status" value="1"/>
</dbReference>
<evidence type="ECO:0000313" key="16">
    <source>
        <dbReference type="Proteomes" id="UP000031670"/>
    </source>
</evidence>
<evidence type="ECO:0000256" key="6">
    <source>
        <dbReference type="ARBA" id="ARBA00022741"/>
    </source>
</evidence>
<dbReference type="FunFam" id="3.30.54.20:FF:000001">
    <property type="entry name" value="Alanine--tRNA ligase"/>
    <property type="match status" value="1"/>
</dbReference>
<evidence type="ECO:0000256" key="13">
    <source>
        <dbReference type="SAM" id="Coils"/>
    </source>
</evidence>
<dbReference type="GO" id="GO:0008270">
    <property type="term" value="F:zinc ion binding"/>
    <property type="evidence" value="ECO:0007669"/>
    <property type="project" value="UniProtKB-UniRule"/>
</dbReference>
<gene>
    <name evidence="12" type="primary">alaS</name>
    <name evidence="15" type="ORF">JCM19232_2764</name>
</gene>
<dbReference type="InterPro" id="IPR002318">
    <property type="entry name" value="Ala-tRNA-lgiase_IIc"/>
</dbReference>
<dbReference type="FunFam" id="3.10.310.40:FF:000001">
    <property type="entry name" value="Alanine--tRNA ligase"/>
    <property type="match status" value="1"/>
</dbReference>
<dbReference type="GO" id="GO:0006419">
    <property type="term" value="P:alanyl-tRNA aminoacylation"/>
    <property type="evidence" value="ECO:0007669"/>
    <property type="project" value="UniProtKB-UniRule"/>
</dbReference>
<dbReference type="InterPro" id="IPR003156">
    <property type="entry name" value="DHHA1_dom"/>
</dbReference>
<evidence type="ECO:0000256" key="2">
    <source>
        <dbReference type="ARBA" id="ARBA00008226"/>
    </source>
</evidence>
<dbReference type="SUPFAM" id="SSF50447">
    <property type="entry name" value="Translation proteins"/>
    <property type="match status" value="1"/>
</dbReference>
<feature type="binding site" evidence="12">
    <location>
        <position position="570"/>
    </location>
    <ligand>
        <name>Zn(2+)</name>
        <dbReference type="ChEBI" id="CHEBI:29105"/>
    </ligand>
</feature>
<dbReference type="PANTHER" id="PTHR11777">
    <property type="entry name" value="ALANYL-TRNA SYNTHETASE"/>
    <property type="match status" value="1"/>
</dbReference>
<dbReference type="SUPFAM" id="SSF55186">
    <property type="entry name" value="ThrRS/AlaRS common domain"/>
    <property type="match status" value="1"/>
</dbReference>
<dbReference type="Gene3D" id="3.30.930.10">
    <property type="entry name" value="Bira Bifunctional Protein, Domain 2"/>
    <property type="match status" value="1"/>
</dbReference>
<keyword evidence="9 12" id="KW-0694">RNA-binding</keyword>
<dbReference type="FunFam" id="2.40.30.130:FF:000001">
    <property type="entry name" value="Alanine--tRNA ligase"/>
    <property type="match status" value="1"/>
</dbReference>
<keyword evidence="8 12" id="KW-0067">ATP-binding</keyword>
<dbReference type="CDD" id="cd00673">
    <property type="entry name" value="AlaRS_core"/>
    <property type="match status" value="1"/>
</dbReference>
<dbReference type="FunFam" id="3.30.930.10:FF:000004">
    <property type="entry name" value="Alanine--tRNA ligase"/>
    <property type="match status" value="1"/>
</dbReference>
<dbReference type="Gene3D" id="3.30.980.10">
    <property type="entry name" value="Threonyl-trna Synthetase, Chain A, domain 2"/>
    <property type="match status" value="1"/>
</dbReference>
<organism evidence="15 16">
    <name type="scientific">Vibrio ishigakensis</name>
    <dbReference type="NCBI Taxonomy" id="1481914"/>
    <lineage>
        <taxon>Bacteria</taxon>
        <taxon>Pseudomonadati</taxon>
        <taxon>Pseudomonadota</taxon>
        <taxon>Gammaproteobacteria</taxon>
        <taxon>Vibrionales</taxon>
        <taxon>Vibrionaceae</taxon>
        <taxon>Vibrio</taxon>
    </lineage>
</organism>
<keyword evidence="11 12" id="KW-0030">Aminoacyl-tRNA synthetase</keyword>
<evidence type="ECO:0000256" key="4">
    <source>
        <dbReference type="ARBA" id="ARBA00022598"/>
    </source>
</evidence>
<feature type="binding site" evidence="12">
    <location>
        <position position="668"/>
    </location>
    <ligand>
        <name>Zn(2+)</name>
        <dbReference type="ChEBI" id="CHEBI:29105"/>
    </ligand>
</feature>
<keyword evidence="6 12" id="KW-0547">Nucleotide-binding</keyword>
<dbReference type="InterPro" id="IPR023033">
    <property type="entry name" value="Ala_tRNA_ligase_euk/bac"/>
</dbReference>
<dbReference type="SUPFAM" id="SSF101353">
    <property type="entry name" value="Putative anticodon-binding domain of alanyl-tRNA synthetase (AlaRS)"/>
    <property type="match status" value="1"/>
</dbReference>
<dbReference type="PROSITE" id="PS50860">
    <property type="entry name" value="AA_TRNA_LIGASE_II_ALA"/>
    <property type="match status" value="1"/>
</dbReference>
<evidence type="ECO:0000256" key="9">
    <source>
        <dbReference type="ARBA" id="ARBA00022884"/>
    </source>
</evidence>
<evidence type="ECO:0000256" key="7">
    <source>
        <dbReference type="ARBA" id="ARBA00022833"/>
    </source>
</evidence>
<dbReference type="EMBL" id="BBSA01000023">
    <property type="protein sequence ID" value="GAM65688.1"/>
    <property type="molecule type" value="Genomic_DNA"/>
</dbReference>
<dbReference type="GO" id="GO:0000049">
    <property type="term" value="F:tRNA binding"/>
    <property type="evidence" value="ECO:0007669"/>
    <property type="project" value="UniProtKB-KW"/>
</dbReference>
<comment type="catalytic activity">
    <reaction evidence="12">
        <text>tRNA(Ala) + L-alanine + ATP = L-alanyl-tRNA(Ala) + AMP + diphosphate</text>
        <dbReference type="Rhea" id="RHEA:12540"/>
        <dbReference type="Rhea" id="RHEA-COMP:9657"/>
        <dbReference type="Rhea" id="RHEA-COMP:9923"/>
        <dbReference type="ChEBI" id="CHEBI:30616"/>
        <dbReference type="ChEBI" id="CHEBI:33019"/>
        <dbReference type="ChEBI" id="CHEBI:57972"/>
        <dbReference type="ChEBI" id="CHEBI:78442"/>
        <dbReference type="ChEBI" id="CHEBI:78497"/>
        <dbReference type="ChEBI" id="CHEBI:456215"/>
        <dbReference type="EC" id="6.1.1.7"/>
    </reaction>
</comment>
<feature type="binding site" evidence="12">
    <location>
        <position position="566"/>
    </location>
    <ligand>
        <name>Zn(2+)</name>
        <dbReference type="ChEBI" id="CHEBI:29105"/>
    </ligand>
</feature>
<dbReference type="InterPro" id="IPR050058">
    <property type="entry name" value="Ala-tRNA_ligase"/>
</dbReference>
<dbReference type="Pfam" id="PF02272">
    <property type="entry name" value="DHHA1"/>
    <property type="match status" value="1"/>
</dbReference>
<dbReference type="InterPro" id="IPR009000">
    <property type="entry name" value="Transl_B-barrel_sf"/>
</dbReference>
<dbReference type="Gene3D" id="3.30.54.20">
    <property type="match status" value="1"/>
</dbReference>
<dbReference type="Pfam" id="PF07973">
    <property type="entry name" value="tRNA_SAD"/>
    <property type="match status" value="1"/>
</dbReference>
<dbReference type="EC" id="6.1.1.7" evidence="12"/>
<dbReference type="Gene3D" id="3.10.310.40">
    <property type="match status" value="1"/>
</dbReference>
<feature type="coiled-coil region" evidence="13">
    <location>
        <begin position="706"/>
        <end position="747"/>
    </location>
</feature>
<dbReference type="NCBIfam" id="TIGR00344">
    <property type="entry name" value="alaS"/>
    <property type="match status" value="1"/>
</dbReference>
<keyword evidence="12" id="KW-0963">Cytoplasm</keyword>
<reference evidence="15 16" key="1">
    <citation type="submission" date="2015-01" db="EMBL/GenBank/DDBJ databases">
        <title>Vibrio sp. C5 JCM 19232 whole genome shotgun sequence.</title>
        <authorList>
            <person name="Sawabe T."/>
            <person name="Meirelles P."/>
            <person name="Feng G."/>
            <person name="Sayaka M."/>
            <person name="Hattori M."/>
            <person name="Ohkuma M."/>
        </authorList>
    </citation>
    <scope>NUCLEOTIDE SEQUENCE [LARGE SCALE GENOMIC DNA]</scope>
    <source>
        <strain evidence="15 16">JCM19232</strain>
    </source>
</reference>
<dbReference type="GO" id="GO:0004813">
    <property type="term" value="F:alanine-tRNA ligase activity"/>
    <property type="evidence" value="ECO:0007669"/>
    <property type="project" value="UniProtKB-UniRule"/>
</dbReference>
<evidence type="ECO:0000313" key="15">
    <source>
        <dbReference type="EMBL" id="GAM65688.1"/>
    </source>
</evidence>
<evidence type="ECO:0000256" key="5">
    <source>
        <dbReference type="ARBA" id="ARBA00022723"/>
    </source>
</evidence>
<dbReference type="GO" id="GO:0002161">
    <property type="term" value="F:aminoacyl-tRNA deacylase activity"/>
    <property type="evidence" value="ECO:0007669"/>
    <property type="project" value="TreeGrafter"/>
</dbReference>
<dbReference type="AlphaFoldDB" id="A0A0B8PRC5"/>
<evidence type="ECO:0000256" key="3">
    <source>
        <dbReference type="ARBA" id="ARBA00022555"/>
    </source>
</evidence>